<name>G4MP75_PYRO7</name>
<evidence type="ECO:0000313" key="1">
    <source>
        <dbReference type="EMBL" id="EHA56334.1"/>
    </source>
</evidence>
<dbReference type="InParanoid" id="G4MP75"/>
<sequence>ADATTWLPGDMICGQPSVPIADAPSPAFFPVQNIDQIQPSLLIEPQKPFIAIPCNLTTYPYILSDPQSHTTLWAFQGMYLQEYRFAYGKKTLGLHSNYK</sequence>
<reference key="2">
    <citation type="submission" date="2011-05" db="EMBL/GenBank/DDBJ databases">
        <title>The Genome Sequence of Magnaporthe oryzae 70-15.</title>
        <authorList>
            <consortium name="The Broad Institute Genome Sequencing Platform"/>
            <person name="Ma L.-J."/>
            <person name="Dead R."/>
            <person name="Young S.K."/>
            <person name="Zeng Q."/>
            <person name="Gargeya S."/>
            <person name="Fitzgerald M."/>
            <person name="Haas B."/>
            <person name="Abouelleil A."/>
            <person name="Alvarado L."/>
            <person name="Arachchi H.M."/>
            <person name="Berlin A."/>
            <person name="Brown A."/>
            <person name="Chapman S.B."/>
            <person name="Chen Z."/>
            <person name="Dunbar C."/>
            <person name="Freedman E."/>
            <person name="Gearin G."/>
            <person name="Gellesch M."/>
            <person name="Goldberg J."/>
            <person name="Griggs A."/>
            <person name="Gujja S."/>
            <person name="Heiman D."/>
            <person name="Howarth C."/>
            <person name="Larson L."/>
            <person name="Lui A."/>
            <person name="MacDonald P.J.P."/>
            <person name="Mehta T."/>
            <person name="Montmayeur A."/>
            <person name="Murphy C."/>
            <person name="Neiman D."/>
            <person name="Pearson M."/>
            <person name="Priest M."/>
            <person name="Roberts A."/>
            <person name="Saif S."/>
            <person name="Shea T."/>
            <person name="Shenoy N."/>
            <person name="Sisk P."/>
            <person name="Stolte C."/>
            <person name="Sykes S."/>
            <person name="Yandava C."/>
            <person name="Wortman J."/>
            <person name="Nusbaum C."/>
            <person name="Birren B."/>
        </authorList>
    </citation>
    <scope>NUCLEOTIDE SEQUENCE</scope>
    <source>
        <strain>70-15</strain>
    </source>
</reference>
<dbReference type="RefSeq" id="XP_003708946.1">
    <property type="nucleotide sequence ID" value="XM_003708898.1"/>
</dbReference>
<feature type="non-terminal residue" evidence="1">
    <location>
        <position position="1"/>
    </location>
</feature>
<organism evidence="1 2">
    <name type="scientific">Pyricularia oryzae (strain 70-15 / ATCC MYA-4617 / FGSC 8958)</name>
    <name type="common">Rice blast fungus</name>
    <name type="synonym">Magnaporthe oryzae</name>
    <dbReference type="NCBI Taxonomy" id="242507"/>
    <lineage>
        <taxon>Eukaryota</taxon>
        <taxon>Fungi</taxon>
        <taxon>Dikarya</taxon>
        <taxon>Ascomycota</taxon>
        <taxon>Pezizomycotina</taxon>
        <taxon>Sordariomycetes</taxon>
        <taxon>Sordariomycetidae</taxon>
        <taxon>Magnaporthales</taxon>
        <taxon>Pyriculariaceae</taxon>
        <taxon>Pyricularia</taxon>
    </lineage>
</organism>
<accession>G4MP75</accession>
<dbReference type="KEGG" id="mgr:MGG_16051"/>
<dbReference type="AlphaFoldDB" id="G4MP75"/>
<reference evidence="1 2" key="1">
    <citation type="journal article" date="2005" name="Nature">
        <title>The genome sequence of the rice blast fungus Magnaporthe grisea.</title>
        <authorList>
            <person name="Dean R.A."/>
            <person name="Talbot N.J."/>
            <person name="Ebbole D.J."/>
            <person name="Farman M.L."/>
            <person name="Mitchell T.K."/>
            <person name="Orbach M.J."/>
            <person name="Thon M."/>
            <person name="Kulkarni R."/>
            <person name="Xu J.R."/>
            <person name="Pan H."/>
            <person name="Read N.D."/>
            <person name="Lee Y.H."/>
            <person name="Carbone I."/>
            <person name="Brown D."/>
            <person name="Oh Y.Y."/>
            <person name="Donofrio N."/>
            <person name="Jeong J.S."/>
            <person name="Soanes D.M."/>
            <person name="Djonovic S."/>
            <person name="Kolomiets E."/>
            <person name="Rehmeyer C."/>
            <person name="Li W."/>
            <person name="Harding M."/>
            <person name="Kim S."/>
            <person name="Lebrun M.H."/>
            <person name="Bohnert H."/>
            <person name="Coughlan S."/>
            <person name="Butler J."/>
            <person name="Calvo S."/>
            <person name="Ma L.J."/>
            <person name="Nicol R."/>
            <person name="Purcell S."/>
            <person name="Nusbaum C."/>
            <person name="Galagan J.E."/>
            <person name="Birren B.W."/>
        </authorList>
    </citation>
    <scope>NUCLEOTIDE SEQUENCE [LARGE SCALE GENOMIC DNA]</scope>
    <source>
        <strain evidence="2">70-15 / ATCC MYA-4617 / FGSC 8958</strain>
    </source>
</reference>
<dbReference type="GeneID" id="12985722"/>
<dbReference type="Proteomes" id="UP000009058">
    <property type="component" value="Chromosome 1"/>
</dbReference>
<keyword evidence="2" id="KW-1185">Reference proteome</keyword>
<dbReference type="EMBL" id="CM001231">
    <property type="protein sequence ID" value="EHA56334.1"/>
    <property type="molecule type" value="Genomic_DNA"/>
</dbReference>
<evidence type="ECO:0000313" key="2">
    <source>
        <dbReference type="Proteomes" id="UP000009058"/>
    </source>
</evidence>
<gene>
    <name evidence="1" type="ORF">MGG_16051</name>
</gene>
<dbReference type="VEuPathDB" id="FungiDB:MGG_16051"/>
<protein>
    <submittedName>
        <fullName evidence="1">Uncharacterized protein</fullName>
    </submittedName>
</protein>
<proteinExistence type="predicted"/>
<dbReference type="OrthoDB" id="5366256at2759"/>